<evidence type="ECO:0000313" key="2">
    <source>
        <dbReference type="Proteomes" id="UP000052012"/>
    </source>
</evidence>
<comment type="caution">
    <text evidence="1">The sequence shown here is derived from an EMBL/GenBank/DDBJ whole genome shotgun (WGS) entry which is preliminary data.</text>
</comment>
<accession>A0A0R2AQ22</accession>
<dbReference type="PATRIC" id="fig|1423781.4.peg.292"/>
<keyword evidence="2" id="KW-1185">Reference proteome</keyword>
<dbReference type="STRING" id="1423781.FD06_GL000289"/>
<sequence length="314" mass="35686">MAVNYAEKYQSALVQSFADEQLRTAALWQSPSNNLVNFMEAKMIKVPNLKILAGRTNRNRKTITEHSGENYENAWIPYSLDFDRQWSTLVDPMDVDESDMVVSIANITKTFNIYEKLPEMDRYMFSKLYKEKLKADDGGIHNDSLDEKSILDAFDTMMMNMDEKRVPSDNRLLYVTPQINKMLKQAEARNRALSISGNGKVDRAIYSLDDVTIKVVPSDLMQSDYDFTVGAKLKDDAKQINMMLIQNGVQIAPQKYSFVGMDNPTASNDGNFNYYERSYSDVFLLKGRETGLEMYVSDKPKNVTPASDGGKATK</sequence>
<organism evidence="1 2">
    <name type="scientific">Apilactobacillus ozensis DSM 23829 = JCM 17196</name>
    <dbReference type="NCBI Taxonomy" id="1423781"/>
    <lineage>
        <taxon>Bacteria</taxon>
        <taxon>Bacillati</taxon>
        <taxon>Bacillota</taxon>
        <taxon>Bacilli</taxon>
        <taxon>Lactobacillales</taxon>
        <taxon>Lactobacillaceae</taxon>
        <taxon>Apilactobacillus</taxon>
    </lineage>
</organism>
<protein>
    <submittedName>
        <fullName evidence="1">Phage major capsid protein</fullName>
    </submittedName>
</protein>
<proteinExistence type="predicted"/>
<dbReference type="OrthoDB" id="9770443at2"/>
<dbReference type="AlphaFoldDB" id="A0A0R2AQ22"/>
<dbReference type="EMBL" id="AYYQ01000006">
    <property type="protein sequence ID" value="KRM69230.1"/>
    <property type="molecule type" value="Genomic_DNA"/>
</dbReference>
<name>A0A0R2AQ22_9LACO</name>
<dbReference type="Proteomes" id="UP000052012">
    <property type="component" value="Unassembled WGS sequence"/>
</dbReference>
<evidence type="ECO:0000313" key="1">
    <source>
        <dbReference type="EMBL" id="KRM69230.1"/>
    </source>
</evidence>
<dbReference type="RefSeq" id="WP_054657789.1">
    <property type="nucleotide sequence ID" value="NZ_AYYQ01000006.1"/>
</dbReference>
<gene>
    <name evidence="1" type="ORF">FD06_GL000289</name>
</gene>
<reference evidence="1 2" key="1">
    <citation type="journal article" date="2015" name="Genome Announc.">
        <title>Expanding the biotechnology potential of lactobacilli through comparative genomics of 213 strains and associated genera.</title>
        <authorList>
            <person name="Sun Z."/>
            <person name="Harris H.M."/>
            <person name="McCann A."/>
            <person name="Guo C."/>
            <person name="Argimon S."/>
            <person name="Zhang W."/>
            <person name="Yang X."/>
            <person name="Jeffery I.B."/>
            <person name="Cooney J.C."/>
            <person name="Kagawa T.F."/>
            <person name="Liu W."/>
            <person name="Song Y."/>
            <person name="Salvetti E."/>
            <person name="Wrobel A."/>
            <person name="Rasinkangas P."/>
            <person name="Parkhill J."/>
            <person name="Rea M.C."/>
            <person name="O'Sullivan O."/>
            <person name="Ritari J."/>
            <person name="Douillard F.P."/>
            <person name="Paul Ross R."/>
            <person name="Yang R."/>
            <person name="Briner A.E."/>
            <person name="Felis G.E."/>
            <person name="de Vos W.M."/>
            <person name="Barrangou R."/>
            <person name="Klaenhammer T.R."/>
            <person name="Caufield P.W."/>
            <person name="Cui Y."/>
            <person name="Zhang H."/>
            <person name="O'Toole P.W."/>
        </authorList>
    </citation>
    <scope>NUCLEOTIDE SEQUENCE [LARGE SCALE GENOMIC DNA]</scope>
    <source>
        <strain evidence="1 2">DSM 23829</strain>
    </source>
</reference>